<reference evidence="6 7" key="1">
    <citation type="journal article" date="2021" name="Microorganisms">
        <title>Acidisoma silvae sp. nov. and Acidisomacellulosilytica sp. nov., Two Acidophilic Bacteria Isolated from Decaying Wood, Hydrolyzing Cellulose and Producing Poly-3-hydroxybutyrate.</title>
        <authorList>
            <person name="Mieszkin S."/>
            <person name="Pouder E."/>
            <person name="Uroz S."/>
            <person name="Simon-Colin C."/>
            <person name="Alain K."/>
        </authorList>
    </citation>
    <scope>NUCLEOTIDE SEQUENCE [LARGE SCALE GENOMIC DNA]</scope>
    <source>
        <strain evidence="6 7">HW T5.17</strain>
    </source>
</reference>
<dbReference type="Gene3D" id="3.40.50.880">
    <property type="match status" value="1"/>
</dbReference>
<evidence type="ECO:0000313" key="7">
    <source>
        <dbReference type="Proteomes" id="UP000721844"/>
    </source>
</evidence>
<dbReference type="EMBL" id="JAESVA010000001">
    <property type="protein sequence ID" value="MCB8878704.1"/>
    <property type="molecule type" value="Genomic_DNA"/>
</dbReference>
<dbReference type="PANTHER" id="PTHR43130">
    <property type="entry name" value="ARAC-FAMILY TRANSCRIPTIONAL REGULATOR"/>
    <property type="match status" value="1"/>
</dbReference>
<evidence type="ECO:0000259" key="5">
    <source>
        <dbReference type="PROSITE" id="PS01124"/>
    </source>
</evidence>
<keyword evidence="2" id="KW-0238">DNA-binding</keyword>
<evidence type="ECO:0000256" key="4">
    <source>
        <dbReference type="SAM" id="MobiDB-lite"/>
    </source>
</evidence>
<feature type="region of interest" description="Disordered" evidence="4">
    <location>
        <begin position="319"/>
        <end position="343"/>
    </location>
</feature>
<protein>
    <submittedName>
        <fullName evidence="6">GlxA family transcriptional regulator</fullName>
    </submittedName>
</protein>
<keyword evidence="1" id="KW-0805">Transcription regulation</keyword>
<dbReference type="SUPFAM" id="SSF52317">
    <property type="entry name" value="Class I glutamine amidotransferase-like"/>
    <property type="match status" value="1"/>
</dbReference>
<dbReference type="SMART" id="SM00342">
    <property type="entry name" value="HTH_ARAC"/>
    <property type="match status" value="1"/>
</dbReference>
<keyword evidence="7" id="KW-1185">Reference proteome</keyword>
<dbReference type="InterPro" id="IPR002818">
    <property type="entry name" value="DJ-1/PfpI"/>
</dbReference>
<dbReference type="GO" id="GO:0003700">
    <property type="term" value="F:DNA-binding transcription factor activity"/>
    <property type="evidence" value="ECO:0007669"/>
    <property type="project" value="InterPro"/>
</dbReference>
<dbReference type="InterPro" id="IPR018062">
    <property type="entry name" value="HTH_AraC-typ_CS"/>
</dbReference>
<feature type="compositionally biased region" description="Basic and acidic residues" evidence="4">
    <location>
        <begin position="321"/>
        <end position="331"/>
    </location>
</feature>
<dbReference type="InterPro" id="IPR018060">
    <property type="entry name" value="HTH_AraC"/>
</dbReference>
<dbReference type="PROSITE" id="PS00041">
    <property type="entry name" value="HTH_ARAC_FAMILY_1"/>
    <property type="match status" value="1"/>
</dbReference>
<name>A0A963YX32_9PROT</name>
<evidence type="ECO:0000256" key="3">
    <source>
        <dbReference type="ARBA" id="ARBA00023163"/>
    </source>
</evidence>
<dbReference type="Pfam" id="PF01965">
    <property type="entry name" value="DJ-1_PfpI"/>
    <property type="match status" value="1"/>
</dbReference>
<dbReference type="PANTHER" id="PTHR43130:SF3">
    <property type="entry name" value="HTH-TYPE TRANSCRIPTIONAL REGULATOR RV1931C"/>
    <property type="match status" value="1"/>
</dbReference>
<dbReference type="InterPro" id="IPR029062">
    <property type="entry name" value="Class_I_gatase-like"/>
</dbReference>
<dbReference type="InterPro" id="IPR020449">
    <property type="entry name" value="Tscrpt_reg_AraC-type_HTH"/>
</dbReference>
<dbReference type="SUPFAM" id="SSF46689">
    <property type="entry name" value="Homeodomain-like"/>
    <property type="match status" value="2"/>
</dbReference>
<comment type="caution">
    <text evidence="6">The sequence shown here is derived from an EMBL/GenBank/DDBJ whole genome shotgun (WGS) entry which is preliminary data.</text>
</comment>
<dbReference type="PRINTS" id="PR00032">
    <property type="entry name" value="HTHARAC"/>
</dbReference>
<evidence type="ECO:0000256" key="2">
    <source>
        <dbReference type="ARBA" id="ARBA00023125"/>
    </source>
</evidence>
<feature type="domain" description="HTH araC/xylS-type" evidence="5">
    <location>
        <begin position="226"/>
        <end position="324"/>
    </location>
</feature>
<keyword evidence="3" id="KW-0804">Transcription</keyword>
<dbReference type="GO" id="GO:0043565">
    <property type="term" value="F:sequence-specific DNA binding"/>
    <property type="evidence" value="ECO:0007669"/>
    <property type="project" value="InterPro"/>
</dbReference>
<dbReference type="Gene3D" id="1.10.10.60">
    <property type="entry name" value="Homeodomain-like"/>
    <property type="match status" value="1"/>
</dbReference>
<dbReference type="InterPro" id="IPR052158">
    <property type="entry name" value="INH-QAR"/>
</dbReference>
<dbReference type="Proteomes" id="UP000721844">
    <property type="component" value="Unassembled WGS sequence"/>
</dbReference>
<gene>
    <name evidence="6" type="ORF">ACELLULO517_00550</name>
</gene>
<dbReference type="AlphaFoldDB" id="A0A963YX32"/>
<evidence type="ECO:0000313" key="6">
    <source>
        <dbReference type="EMBL" id="MCB8878704.1"/>
    </source>
</evidence>
<sequence>MAGLRARPPLSVGFILAENFTLSAFSLFVDFLRLASDEGDRSRPIQCRWTIMSSRQTAVKASCGVQINRDSGFLDPRNFDYIVVVGGLLHTGPQIDDETNAYLAAAARDGVTLIGLCTGGFILCRAGLMKGRRVCVSWYCYQDFLSEFPDHRVIADRMFFVDGNRITCSGGAGTADLASFLIERHLGRAIAQKARHILLLDRVRAGSEAQPHPPANDEIVGDERVRRALLLMEQHVADPLPIAELASRLSISPRQLERLFQSAMGVRPAQHYRLLRLRYARWLLDHTDLSITEIALDSGFADCAHFSRKFKALHGFTPTDARTREKPRPVDNEPAMPTMPPPNAHLAAMRIFE</sequence>
<organism evidence="6 7">
    <name type="scientific">Acidisoma cellulosilyticum</name>
    <dbReference type="NCBI Taxonomy" id="2802395"/>
    <lineage>
        <taxon>Bacteria</taxon>
        <taxon>Pseudomonadati</taxon>
        <taxon>Pseudomonadota</taxon>
        <taxon>Alphaproteobacteria</taxon>
        <taxon>Acetobacterales</taxon>
        <taxon>Acidocellaceae</taxon>
        <taxon>Acidisoma</taxon>
    </lineage>
</organism>
<dbReference type="Pfam" id="PF12833">
    <property type="entry name" value="HTH_18"/>
    <property type="match status" value="1"/>
</dbReference>
<proteinExistence type="predicted"/>
<dbReference type="RefSeq" id="WP_227304626.1">
    <property type="nucleotide sequence ID" value="NZ_JAESVA010000001.1"/>
</dbReference>
<evidence type="ECO:0000256" key="1">
    <source>
        <dbReference type="ARBA" id="ARBA00023015"/>
    </source>
</evidence>
<dbReference type="CDD" id="cd03136">
    <property type="entry name" value="GATase1_AraC_ArgR_like"/>
    <property type="match status" value="1"/>
</dbReference>
<accession>A0A963YX32</accession>
<dbReference type="InterPro" id="IPR009057">
    <property type="entry name" value="Homeodomain-like_sf"/>
</dbReference>
<dbReference type="PROSITE" id="PS01124">
    <property type="entry name" value="HTH_ARAC_FAMILY_2"/>
    <property type="match status" value="1"/>
</dbReference>